<feature type="active site" description="For beta-ketoacyl synthase activity" evidence="12">
    <location>
        <position position="158"/>
    </location>
</feature>
<comment type="function">
    <text evidence="11">Involved in the type II fatty acid elongation cycle. Catalyzes the elongation of a wide range of acyl-ACP by the addition of two carbons from malonyl-ACP to an acyl acceptor. Can efficiently catalyze the conversion of palmitoleoyl-ACP (cis-hexadec-9-enoyl-ACP) to cis-vaccenoyl-ACP (cis-octadec-11-enoyl-ACP), an essential step in the thermal regulation of fatty acid composition.</text>
</comment>
<evidence type="ECO:0000313" key="15">
    <source>
        <dbReference type="EMBL" id="RAI57712.1"/>
    </source>
</evidence>
<keyword evidence="16" id="KW-1185">Reference proteome</keyword>
<gene>
    <name evidence="15" type="ORF">DOO78_16950</name>
</gene>
<dbReference type="InterPro" id="IPR017568">
    <property type="entry name" value="3-oxoacyl-ACP_synth-2"/>
</dbReference>
<evidence type="ECO:0000256" key="13">
    <source>
        <dbReference type="RuleBase" id="RU003694"/>
    </source>
</evidence>
<dbReference type="GO" id="GO:0006633">
    <property type="term" value="P:fatty acid biosynthetic process"/>
    <property type="evidence" value="ECO:0007669"/>
    <property type="project" value="UniProtKB-UniPathway"/>
</dbReference>
<sequence length="407" mass="41952">MRRVVVTGMGIICPLGAGVDTVWQRLVEAQSGIGAVTAFDSRDLPSRIAGQVPAAALPGPQAEENRAGQFAMVAAQAAIEDAGWRPVGPEAEEMAGICLGSGCGRLKALHAHAQQHHGIPGGLAALPFPEAAMIHELACEVARRFDLRGPRRAVSTACSSGAHAIGDAARMIACGDATVMLAGGAEAAICELGMAGFAATRALSSAFNDRPAEASRPWDRARDGFVMAEGAAMVLLEEYEQARRRGAPIHAELAGYGMSGDAHHPTAPAEGHAGAYRAMAHALRRGGLAPAEVQYINAHGTSTPLGDDLEIEAVERLFGDAAAGLAMSSTKSATGHMLGAAGAAEAIFAILALRDGIAPPTLNLDAPSRRTVIDRVARTAQRRPIRAVLSNSFGFGGTNASLLFRAA</sequence>
<evidence type="ECO:0000256" key="3">
    <source>
        <dbReference type="ARBA" id="ARBA00012356"/>
    </source>
</evidence>
<dbReference type="PANTHER" id="PTHR11712">
    <property type="entry name" value="POLYKETIDE SYNTHASE-RELATED"/>
    <property type="match status" value="1"/>
</dbReference>
<keyword evidence="9 11" id="KW-0275">Fatty acid biosynthesis</keyword>
<dbReference type="UniPathway" id="UPA00094"/>
<dbReference type="Pfam" id="PF00109">
    <property type="entry name" value="ketoacyl-synt"/>
    <property type="match status" value="1"/>
</dbReference>
<dbReference type="Proteomes" id="UP000249065">
    <property type="component" value="Unassembled WGS sequence"/>
</dbReference>
<evidence type="ECO:0000256" key="4">
    <source>
        <dbReference type="ARBA" id="ARBA00014657"/>
    </source>
</evidence>
<dbReference type="PIRSF" id="PIRSF000447">
    <property type="entry name" value="KAS_II"/>
    <property type="match status" value="1"/>
</dbReference>
<comment type="catalytic activity">
    <reaction evidence="11">
        <text>a fatty acyl-[ACP] + malonyl-[ACP] + H(+) = a 3-oxoacyl-[ACP] + holo-[ACP] + CO2</text>
        <dbReference type="Rhea" id="RHEA:22836"/>
        <dbReference type="Rhea" id="RHEA-COMP:9623"/>
        <dbReference type="Rhea" id="RHEA-COMP:9685"/>
        <dbReference type="Rhea" id="RHEA-COMP:9916"/>
        <dbReference type="Rhea" id="RHEA-COMP:14125"/>
        <dbReference type="ChEBI" id="CHEBI:15378"/>
        <dbReference type="ChEBI" id="CHEBI:16526"/>
        <dbReference type="ChEBI" id="CHEBI:64479"/>
        <dbReference type="ChEBI" id="CHEBI:78449"/>
        <dbReference type="ChEBI" id="CHEBI:78776"/>
        <dbReference type="ChEBI" id="CHEBI:138651"/>
    </reaction>
</comment>
<evidence type="ECO:0000256" key="5">
    <source>
        <dbReference type="ARBA" id="ARBA00022516"/>
    </source>
</evidence>
<comment type="similarity">
    <text evidence="2 11 13">Belongs to the thiolase-like superfamily. Beta-ketoacyl-ACP synthases family.</text>
</comment>
<dbReference type="PROSITE" id="PS52004">
    <property type="entry name" value="KS3_2"/>
    <property type="match status" value="1"/>
</dbReference>
<dbReference type="InterPro" id="IPR014030">
    <property type="entry name" value="Ketoacyl_synth_N"/>
</dbReference>
<evidence type="ECO:0000256" key="11">
    <source>
        <dbReference type="PIRNR" id="PIRNR000447"/>
    </source>
</evidence>
<dbReference type="EC" id="2.3.1.179" evidence="3 11"/>
<dbReference type="Pfam" id="PF02801">
    <property type="entry name" value="Ketoacyl-synt_C"/>
    <property type="match status" value="1"/>
</dbReference>
<dbReference type="Gene3D" id="3.40.47.10">
    <property type="match status" value="1"/>
</dbReference>
<evidence type="ECO:0000256" key="6">
    <source>
        <dbReference type="ARBA" id="ARBA00022679"/>
    </source>
</evidence>
<evidence type="ECO:0000256" key="8">
    <source>
        <dbReference type="ARBA" id="ARBA00023098"/>
    </source>
</evidence>
<comment type="caution">
    <text evidence="15">The sequence shown here is derived from an EMBL/GenBank/DDBJ whole genome shotgun (WGS) entry which is preliminary data.</text>
</comment>
<organism evidence="15 16">
    <name type="scientific">Roseicella frigidaeris</name>
    <dbReference type="NCBI Taxonomy" id="2230885"/>
    <lineage>
        <taxon>Bacteria</taxon>
        <taxon>Pseudomonadati</taxon>
        <taxon>Pseudomonadota</taxon>
        <taxon>Alphaproteobacteria</taxon>
        <taxon>Acetobacterales</taxon>
        <taxon>Roseomonadaceae</taxon>
        <taxon>Roseicella</taxon>
    </lineage>
</organism>
<keyword evidence="7" id="KW-0276">Fatty acid metabolism</keyword>
<evidence type="ECO:0000256" key="12">
    <source>
        <dbReference type="PIRSR" id="PIRSR000447-1"/>
    </source>
</evidence>
<comment type="pathway">
    <text evidence="1 11">Lipid metabolism; fatty acid biosynthesis.</text>
</comment>
<evidence type="ECO:0000256" key="2">
    <source>
        <dbReference type="ARBA" id="ARBA00008467"/>
    </source>
</evidence>
<dbReference type="RefSeq" id="WP_111471055.1">
    <property type="nucleotide sequence ID" value="NZ_QLIX01000014.1"/>
</dbReference>
<reference evidence="16" key="1">
    <citation type="submission" date="2018-06" db="EMBL/GenBank/DDBJ databases">
        <authorList>
            <person name="Khan S.A."/>
        </authorList>
    </citation>
    <scope>NUCLEOTIDE SEQUENCE [LARGE SCALE GENOMIC DNA]</scope>
    <source>
        <strain evidence="16">DB-1506</strain>
    </source>
</reference>
<dbReference type="SUPFAM" id="SSF53901">
    <property type="entry name" value="Thiolase-like"/>
    <property type="match status" value="2"/>
</dbReference>
<keyword evidence="8" id="KW-0443">Lipid metabolism</keyword>
<dbReference type="GO" id="GO:0005829">
    <property type="term" value="C:cytosol"/>
    <property type="evidence" value="ECO:0007669"/>
    <property type="project" value="TreeGrafter"/>
</dbReference>
<dbReference type="InterPro" id="IPR016039">
    <property type="entry name" value="Thiolase-like"/>
</dbReference>
<dbReference type="PANTHER" id="PTHR11712:SF321">
    <property type="entry name" value="3-OXOACYL-[ACYL-CARRIER-PROTEIN] SYNTHASE 2"/>
    <property type="match status" value="1"/>
</dbReference>
<proteinExistence type="inferred from homology"/>
<dbReference type="CDD" id="cd00834">
    <property type="entry name" value="KAS_I_II"/>
    <property type="match status" value="1"/>
</dbReference>
<evidence type="ECO:0000256" key="1">
    <source>
        <dbReference type="ARBA" id="ARBA00005194"/>
    </source>
</evidence>
<dbReference type="InterPro" id="IPR020841">
    <property type="entry name" value="PKS_Beta-ketoAc_synthase_dom"/>
</dbReference>
<evidence type="ECO:0000256" key="9">
    <source>
        <dbReference type="ARBA" id="ARBA00023160"/>
    </source>
</evidence>
<keyword evidence="6 11" id="KW-0808">Transferase</keyword>
<dbReference type="GO" id="GO:0004315">
    <property type="term" value="F:3-oxoacyl-[acyl-carrier-protein] synthase activity"/>
    <property type="evidence" value="ECO:0007669"/>
    <property type="project" value="UniProtKB-EC"/>
</dbReference>
<dbReference type="InterPro" id="IPR014031">
    <property type="entry name" value="Ketoacyl_synth_C"/>
</dbReference>
<evidence type="ECO:0000256" key="7">
    <source>
        <dbReference type="ARBA" id="ARBA00022832"/>
    </source>
</evidence>
<name>A0A327M604_9PROT</name>
<evidence type="ECO:0000256" key="10">
    <source>
        <dbReference type="ARBA" id="ARBA00023315"/>
    </source>
</evidence>
<dbReference type="OrthoDB" id="7249300at2"/>
<comment type="catalytic activity">
    <reaction evidence="11">
        <text>(9Z)-hexadecenoyl-[ACP] + malonyl-[ACP] + H(+) = 3-oxo-(11Z)-octadecenoyl-[ACP] + holo-[ACP] + CO2</text>
        <dbReference type="Rhea" id="RHEA:55040"/>
        <dbReference type="Rhea" id="RHEA-COMP:9623"/>
        <dbReference type="Rhea" id="RHEA-COMP:9685"/>
        <dbReference type="Rhea" id="RHEA-COMP:10800"/>
        <dbReference type="Rhea" id="RHEA-COMP:14074"/>
        <dbReference type="ChEBI" id="CHEBI:15378"/>
        <dbReference type="ChEBI" id="CHEBI:16526"/>
        <dbReference type="ChEBI" id="CHEBI:64479"/>
        <dbReference type="ChEBI" id="CHEBI:78449"/>
        <dbReference type="ChEBI" id="CHEBI:83989"/>
        <dbReference type="ChEBI" id="CHEBI:138538"/>
        <dbReference type="EC" id="2.3.1.179"/>
    </reaction>
</comment>
<dbReference type="AlphaFoldDB" id="A0A327M604"/>
<dbReference type="InterPro" id="IPR000794">
    <property type="entry name" value="Beta-ketoacyl_synthase"/>
</dbReference>
<protein>
    <recommendedName>
        <fullName evidence="4 11">3-oxoacyl-[acyl-carrier-protein] synthase 2</fullName>
        <ecNumber evidence="3 11">2.3.1.179</ecNumber>
    </recommendedName>
</protein>
<accession>A0A327M604</accession>
<dbReference type="EMBL" id="QLIX01000014">
    <property type="protein sequence ID" value="RAI57712.1"/>
    <property type="molecule type" value="Genomic_DNA"/>
</dbReference>
<evidence type="ECO:0000259" key="14">
    <source>
        <dbReference type="PROSITE" id="PS52004"/>
    </source>
</evidence>
<keyword evidence="10 11" id="KW-0012">Acyltransferase</keyword>
<keyword evidence="5 11" id="KW-0444">Lipid biosynthesis</keyword>
<dbReference type="NCBIfam" id="NF005589">
    <property type="entry name" value="PRK07314.1"/>
    <property type="match status" value="1"/>
</dbReference>
<feature type="domain" description="Ketosynthase family 3 (KS3)" evidence="14">
    <location>
        <begin position="1"/>
        <end position="406"/>
    </location>
</feature>
<evidence type="ECO:0000313" key="16">
    <source>
        <dbReference type="Proteomes" id="UP000249065"/>
    </source>
</evidence>
<dbReference type="SMART" id="SM00825">
    <property type="entry name" value="PKS_KS"/>
    <property type="match status" value="1"/>
</dbReference>